<organism evidence="6">
    <name type="scientific">marine metagenome</name>
    <dbReference type="NCBI Taxonomy" id="408172"/>
    <lineage>
        <taxon>unclassified sequences</taxon>
        <taxon>metagenomes</taxon>
        <taxon>ecological metagenomes</taxon>
    </lineage>
</organism>
<dbReference type="EMBL" id="UINC01060690">
    <property type="protein sequence ID" value="SVB85456.1"/>
    <property type="molecule type" value="Genomic_DNA"/>
</dbReference>
<name>A0A382HDV0_9ZZZZ</name>
<evidence type="ECO:0000256" key="2">
    <source>
        <dbReference type="ARBA" id="ARBA00022801"/>
    </source>
</evidence>
<keyword evidence="5" id="KW-0326">Glycosidase</keyword>
<dbReference type="Gene3D" id="3.40.1790.10">
    <property type="entry name" value="Indigoidine synthase domain"/>
    <property type="match status" value="1"/>
</dbReference>
<dbReference type="AlphaFoldDB" id="A0A382HDV0"/>
<proteinExistence type="predicted"/>
<dbReference type="SUPFAM" id="SSF110581">
    <property type="entry name" value="Indigoidine synthase A-like"/>
    <property type="match status" value="1"/>
</dbReference>
<keyword evidence="3" id="KW-0464">Manganese</keyword>
<evidence type="ECO:0008006" key="7">
    <source>
        <dbReference type="Google" id="ProtNLM"/>
    </source>
</evidence>
<keyword evidence="2" id="KW-0378">Hydrolase</keyword>
<dbReference type="GO" id="GO:0046872">
    <property type="term" value="F:metal ion binding"/>
    <property type="evidence" value="ECO:0007669"/>
    <property type="project" value="UniProtKB-KW"/>
</dbReference>
<evidence type="ECO:0000256" key="4">
    <source>
        <dbReference type="ARBA" id="ARBA00023239"/>
    </source>
</evidence>
<dbReference type="GO" id="GO:0016798">
    <property type="term" value="F:hydrolase activity, acting on glycosyl bonds"/>
    <property type="evidence" value="ECO:0007669"/>
    <property type="project" value="UniProtKB-KW"/>
</dbReference>
<feature type="non-terminal residue" evidence="6">
    <location>
        <position position="192"/>
    </location>
</feature>
<dbReference type="PANTHER" id="PTHR42909:SF1">
    <property type="entry name" value="CARBOHYDRATE KINASE PFKB DOMAIN-CONTAINING PROTEIN"/>
    <property type="match status" value="1"/>
</dbReference>
<dbReference type="GO" id="GO:0004730">
    <property type="term" value="F:pseudouridylate synthase activity"/>
    <property type="evidence" value="ECO:0007669"/>
    <property type="project" value="InterPro"/>
</dbReference>
<dbReference type="InterPro" id="IPR022830">
    <property type="entry name" value="Indigdn_synthA-like"/>
</dbReference>
<dbReference type="InterPro" id="IPR007342">
    <property type="entry name" value="PsuG"/>
</dbReference>
<reference evidence="6" key="1">
    <citation type="submission" date="2018-05" db="EMBL/GenBank/DDBJ databases">
        <authorList>
            <person name="Lanie J.A."/>
            <person name="Ng W.-L."/>
            <person name="Kazmierczak K.M."/>
            <person name="Andrzejewski T.M."/>
            <person name="Davidsen T.M."/>
            <person name="Wayne K.J."/>
            <person name="Tettelin H."/>
            <person name="Glass J.I."/>
            <person name="Rusch D."/>
            <person name="Podicherti R."/>
            <person name="Tsui H.-C.T."/>
            <person name="Winkler M.E."/>
        </authorList>
    </citation>
    <scope>NUCLEOTIDE SEQUENCE</scope>
</reference>
<protein>
    <recommendedName>
        <fullName evidence="7">Pseudouridine-5'-phosphate glycosidase</fullName>
    </recommendedName>
</protein>
<evidence type="ECO:0000256" key="1">
    <source>
        <dbReference type="ARBA" id="ARBA00022723"/>
    </source>
</evidence>
<evidence type="ECO:0000256" key="3">
    <source>
        <dbReference type="ARBA" id="ARBA00023211"/>
    </source>
</evidence>
<dbReference type="Pfam" id="PF04227">
    <property type="entry name" value="Indigoidine_A"/>
    <property type="match status" value="1"/>
</dbReference>
<evidence type="ECO:0000256" key="5">
    <source>
        <dbReference type="ARBA" id="ARBA00023295"/>
    </source>
</evidence>
<keyword evidence="1" id="KW-0479">Metal-binding</keyword>
<keyword evidence="4" id="KW-0456">Lyase</keyword>
<sequence>MNLNLSTPVQKALNEGRPILAMESTILSHGLPYPESLNFVLRANELCQESNVVPATTAIIDGVFHIGLDKSQLDFISHDKSIKKVSRQELGIASVERWNGATTVSATMHIAHAAGICVLSTGGIGGVHRGAEHSFDISQDLLALKEIPMVIVSSGAKAILDLPKTVEVLETYGVCVIGYKTAFFPAFYSRNS</sequence>
<dbReference type="PANTHER" id="PTHR42909">
    <property type="entry name" value="ZGC:136858"/>
    <property type="match status" value="1"/>
</dbReference>
<accession>A0A382HDV0</accession>
<gene>
    <name evidence="6" type="ORF">METZ01_LOCUS238310</name>
</gene>
<evidence type="ECO:0000313" key="6">
    <source>
        <dbReference type="EMBL" id="SVB85456.1"/>
    </source>
</evidence>
<dbReference type="GO" id="GO:0005737">
    <property type="term" value="C:cytoplasm"/>
    <property type="evidence" value="ECO:0007669"/>
    <property type="project" value="TreeGrafter"/>
</dbReference>